<dbReference type="AlphaFoldDB" id="A0AAD1FZM4"/>
<dbReference type="GO" id="GO:0030058">
    <property type="term" value="F:aliphatic amine dehydrogenase activity"/>
    <property type="evidence" value="ECO:0007669"/>
    <property type="project" value="InterPro"/>
</dbReference>
<evidence type="ECO:0000256" key="1">
    <source>
        <dbReference type="ARBA" id="ARBA00004418"/>
    </source>
</evidence>
<keyword evidence="7" id="KW-0560">Oxidoreductase</keyword>
<dbReference type="InterPro" id="IPR011044">
    <property type="entry name" value="Quino_amine_DH_bsu"/>
</dbReference>
<evidence type="ECO:0000256" key="7">
    <source>
        <dbReference type="ARBA" id="ARBA00023002"/>
    </source>
</evidence>
<dbReference type="KEGG" id="smic:SmB9_03830"/>
<feature type="chain" id="PRO_5042061401" evidence="9">
    <location>
        <begin position="27"/>
        <end position="393"/>
    </location>
</feature>
<evidence type="ECO:0000256" key="4">
    <source>
        <dbReference type="ARBA" id="ARBA00022729"/>
    </source>
</evidence>
<keyword evidence="13" id="KW-1185">Reference proteome</keyword>
<dbReference type="Gene3D" id="2.130.10.10">
    <property type="entry name" value="YVTN repeat-like/Quinoprotein amine dehydrogenase"/>
    <property type="match status" value="1"/>
</dbReference>
<accession>A0AAD1FZM4</accession>
<reference evidence="10 12" key="1">
    <citation type="submission" date="2018-06" db="EMBL/GenBank/DDBJ databases">
        <title>Complete Genome Sequence of the Microcystin-Degrading Bacterium Sphingosinicella microcystinivorans Strain B-9.</title>
        <authorList>
            <person name="Jin H."/>
            <person name="Nishizawa T."/>
            <person name="Guo Y."/>
            <person name="Nishizawa A."/>
            <person name="Park H."/>
            <person name="Kato H."/>
            <person name="Tsuji K."/>
            <person name="Harada K."/>
        </authorList>
    </citation>
    <scope>NUCLEOTIDE SEQUENCE [LARGE SCALE GENOMIC DNA]</scope>
    <source>
        <strain evidence="10 12">B9</strain>
    </source>
</reference>
<evidence type="ECO:0000313" key="10">
    <source>
        <dbReference type="EMBL" id="BBE32725.1"/>
    </source>
</evidence>
<name>A0AAD1FZM4_SPHMI</name>
<evidence type="ECO:0000256" key="8">
    <source>
        <dbReference type="PIRSR" id="PIRSR609451-50"/>
    </source>
</evidence>
<evidence type="ECO:0000313" key="13">
    <source>
        <dbReference type="Proteomes" id="UP000276029"/>
    </source>
</evidence>
<sequence length="393" mass="41696">MSRRAGLLAATLLLALGSTATSGAQAQQAFPQPLPEEPIPSVATLPERYPDSYVFVHDLHFSSILDGRAAVVDVSSPVSSVKGHVPVAQFGTLLPSTTGSEIYTGETFFSRLTRGERTDVISIWDKATLAPKGEIVLPGGKRGQFVTLKNAMQFTNGEKWMLVFNFTPGASVTVVDLEARTILGDIDLPGCSLMYPTGARGFTSLCADGTMMTVLLDETGKAKSTTATKAINDIDNDPWFMMPAMVGRTAWFVSFKGKLRGFDLSGDKLRDLGGFAMVPGDAAKGYRPGGWQVTSADAAGRVYVLMDPNGEAGSHKNGGTEVWVADTAKKAVARKIAMKNHTLSIEVTAGAKPYLVASRPDGNLDVYDANSGAFLHTVAEAVHDPMTMTAAGK</sequence>
<dbReference type="InterPro" id="IPR015943">
    <property type="entry name" value="WD40/YVTN_repeat-like_dom_sf"/>
</dbReference>
<dbReference type="SUPFAM" id="SSF50969">
    <property type="entry name" value="YVTN repeat-like/Quinoprotein amine dehydrogenase"/>
    <property type="match status" value="1"/>
</dbReference>
<feature type="disulfide bond" evidence="8">
    <location>
        <begin position="191"/>
        <end position="206"/>
    </location>
</feature>
<evidence type="ECO:0000256" key="2">
    <source>
        <dbReference type="ARBA" id="ARBA00010548"/>
    </source>
</evidence>
<reference evidence="11 13" key="2">
    <citation type="submission" date="2018-10" db="EMBL/GenBank/DDBJ databases">
        <title>Genomic Encyclopedia of Type Strains, Phase IV (KMG-IV): sequencing the most valuable type-strain genomes for metagenomic binning, comparative biology and taxonomic classification.</title>
        <authorList>
            <person name="Goeker M."/>
        </authorList>
    </citation>
    <scope>NUCLEOTIDE SEQUENCE [LARGE SCALE GENOMIC DNA]</scope>
    <source>
        <strain evidence="11 13">DSM 19791</strain>
    </source>
</reference>
<organism evidence="10 12">
    <name type="scientific">Sphingosinicella microcystinivorans</name>
    <dbReference type="NCBI Taxonomy" id="335406"/>
    <lineage>
        <taxon>Bacteria</taxon>
        <taxon>Pseudomonadati</taxon>
        <taxon>Pseudomonadota</taxon>
        <taxon>Alphaproteobacteria</taxon>
        <taxon>Sphingomonadales</taxon>
        <taxon>Sphingosinicellaceae</taxon>
        <taxon>Sphingosinicella</taxon>
    </lineage>
</organism>
<dbReference type="InterPro" id="IPR009451">
    <property type="entry name" value="Metamine_DH_Hvc"/>
</dbReference>
<dbReference type="Pfam" id="PF06433">
    <property type="entry name" value="Me-amine-dh_H"/>
    <property type="match status" value="1"/>
</dbReference>
<feature type="signal peptide" evidence="9">
    <location>
        <begin position="1"/>
        <end position="26"/>
    </location>
</feature>
<keyword evidence="4 9" id="KW-0732">Signal</keyword>
<gene>
    <name evidence="11" type="ORF">DFR51_2183</name>
    <name evidence="10" type="ORF">SmB9_03830</name>
</gene>
<dbReference type="Proteomes" id="UP000276029">
    <property type="component" value="Unassembled WGS sequence"/>
</dbReference>
<keyword evidence="3" id="KW-0813">Transport</keyword>
<evidence type="ECO:0000313" key="12">
    <source>
        <dbReference type="Proteomes" id="UP000275727"/>
    </source>
</evidence>
<evidence type="ECO:0000256" key="3">
    <source>
        <dbReference type="ARBA" id="ARBA00022448"/>
    </source>
</evidence>
<dbReference type="RefSeq" id="WP_121050961.1">
    <property type="nucleotide sequence ID" value="NZ_AP018711.1"/>
</dbReference>
<dbReference type="GO" id="GO:0042597">
    <property type="term" value="C:periplasmic space"/>
    <property type="evidence" value="ECO:0007669"/>
    <property type="project" value="UniProtKB-SubCell"/>
</dbReference>
<evidence type="ECO:0000313" key="11">
    <source>
        <dbReference type="EMBL" id="RKS88970.1"/>
    </source>
</evidence>
<evidence type="ECO:0000256" key="6">
    <source>
        <dbReference type="ARBA" id="ARBA00022982"/>
    </source>
</evidence>
<keyword evidence="5" id="KW-0574">Periplasm</keyword>
<keyword evidence="8" id="KW-1015">Disulfide bond</keyword>
<keyword evidence="6" id="KW-0249">Electron transport</keyword>
<proteinExistence type="inferred from homology"/>
<comment type="subcellular location">
    <subcellularLocation>
        <location evidence="1">Periplasm</location>
    </subcellularLocation>
</comment>
<comment type="similarity">
    <text evidence="2">Belongs to the aromatic amine dehydrogenase heavy chain family.</text>
</comment>
<evidence type="ECO:0000256" key="5">
    <source>
        <dbReference type="ARBA" id="ARBA00022764"/>
    </source>
</evidence>
<dbReference type="EMBL" id="RBWX01000008">
    <property type="protein sequence ID" value="RKS88970.1"/>
    <property type="molecule type" value="Genomic_DNA"/>
</dbReference>
<dbReference type="EMBL" id="AP018711">
    <property type="protein sequence ID" value="BBE32725.1"/>
    <property type="molecule type" value="Genomic_DNA"/>
</dbReference>
<protein>
    <submittedName>
        <fullName evidence="11">Methylamine dehydrogenase heavy chain</fullName>
    </submittedName>
</protein>
<evidence type="ECO:0000256" key="9">
    <source>
        <dbReference type="SAM" id="SignalP"/>
    </source>
</evidence>
<dbReference type="Proteomes" id="UP000275727">
    <property type="component" value="Chromosome"/>
</dbReference>